<keyword evidence="3" id="KW-1185">Reference proteome</keyword>
<accession>A0A100WCE4</accession>
<keyword evidence="1" id="KW-1133">Transmembrane helix</keyword>
<proteinExistence type="predicted"/>
<evidence type="ECO:0000313" key="2">
    <source>
        <dbReference type="EMBL" id="GAS95571.1"/>
    </source>
</evidence>
<comment type="caution">
    <text evidence="2">The sequence shown here is derived from an EMBL/GenBank/DDBJ whole genome shotgun (WGS) entry which is preliminary data.</text>
</comment>
<name>A0A100WCE4_MYCCR</name>
<feature type="transmembrane region" description="Helical" evidence="1">
    <location>
        <begin position="14"/>
        <end position="33"/>
    </location>
</feature>
<dbReference type="EMBL" id="BCSY01000039">
    <property type="protein sequence ID" value="GAS95571.1"/>
    <property type="molecule type" value="Genomic_DNA"/>
</dbReference>
<gene>
    <name evidence="2" type="ORF">RMCC_2537</name>
</gene>
<reference evidence="3" key="1">
    <citation type="journal article" date="2016" name="Genome Announc.">
        <title>Draft Genome Sequences of Five Rapidly Growing Mycobacterium Species, M. thermoresistibile, M. fortuitum subsp. acetamidolyticum, M. canariasense, M. brisbanense, and M. novocastrense.</title>
        <authorList>
            <person name="Katahira K."/>
            <person name="Ogura Y."/>
            <person name="Gotoh Y."/>
            <person name="Hayashi T."/>
        </authorList>
    </citation>
    <scope>NUCLEOTIDE SEQUENCE [LARGE SCALE GENOMIC DNA]</scope>
    <source>
        <strain evidence="3">JCM15298</strain>
    </source>
</reference>
<reference evidence="3" key="2">
    <citation type="submission" date="2016-02" db="EMBL/GenBank/DDBJ databases">
        <title>Draft genome sequence of five rapidly growing Mycobacterium species.</title>
        <authorList>
            <person name="Katahira K."/>
            <person name="Gotou Y."/>
            <person name="Iida K."/>
            <person name="Ogura Y."/>
            <person name="Hayashi T."/>
        </authorList>
    </citation>
    <scope>NUCLEOTIDE SEQUENCE [LARGE SCALE GENOMIC DNA]</scope>
    <source>
        <strain evidence="3">JCM15298</strain>
    </source>
</reference>
<dbReference type="STRING" id="228230.RMCC_2537"/>
<protein>
    <submittedName>
        <fullName evidence="2">Uncharacterized protein</fullName>
    </submittedName>
</protein>
<sequence>MLAEGAIASWIGPAARAVAFTAAGVALTVLGVVRRSDRMRWDRADDSRLLHPDRTAPTDDLRLPRPRSGGTGFIVGGTVLLLLGLLHILDFIATLHNSGVI</sequence>
<feature type="transmembrane region" description="Helical" evidence="1">
    <location>
        <begin position="72"/>
        <end position="95"/>
    </location>
</feature>
<keyword evidence="1" id="KW-0812">Transmembrane</keyword>
<dbReference type="AlphaFoldDB" id="A0A100WCE4"/>
<evidence type="ECO:0000256" key="1">
    <source>
        <dbReference type="SAM" id="Phobius"/>
    </source>
</evidence>
<keyword evidence="1" id="KW-0472">Membrane</keyword>
<evidence type="ECO:0000313" key="3">
    <source>
        <dbReference type="Proteomes" id="UP000069443"/>
    </source>
</evidence>
<dbReference type="Proteomes" id="UP000069443">
    <property type="component" value="Unassembled WGS sequence"/>
</dbReference>
<organism evidence="2 3">
    <name type="scientific">Mycolicibacterium canariasense</name>
    <name type="common">Mycobacterium canariasense</name>
    <dbReference type="NCBI Taxonomy" id="228230"/>
    <lineage>
        <taxon>Bacteria</taxon>
        <taxon>Bacillati</taxon>
        <taxon>Actinomycetota</taxon>
        <taxon>Actinomycetes</taxon>
        <taxon>Mycobacteriales</taxon>
        <taxon>Mycobacteriaceae</taxon>
        <taxon>Mycolicibacterium</taxon>
    </lineage>
</organism>